<accession>A0A1W6Z1B6</accession>
<dbReference type="Gene3D" id="3.50.30.50">
    <property type="entry name" value="Putative cyclase"/>
    <property type="match status" value="1"/>
</dbReference>
<name>A0A1W6Z1B6_9BORD</name>
<keyword evidence="2" id="KW-1185">Reference proteome</keyword>
<evidence type="ECO:0000313" key="2">
    <source>
        <dbReference type="Proteomes" id="UP000194139"/>
    </source>
</evidence>
<evidence type="ECO:0000313" key="1">
    <source>
        <dbReference type="EMBL" id="ARP87172.1"/>
    </source>
</evidence>
<gene>
    <name evidence="1" type="ORF">CAL13_13845</name>
</gene>
<dbReference type="InterPro" id="IPR007325">
    <property type="entry name" value="KFase/CYL"/>
</dbReference>
<dbReference type="OrthoDB" id="7067800at2"/>
<organism evidence="1 2">
    <name type="scientific">Bordetella genomosp. 9</name>
    <dbReference type="NCBI Taxonomy" id="1416803"/>
    <lineage>
        <taxon>Bacteria</taxon>
        <taxon>Pseudomonadati</taxon>
        <taxon>Pseudomonadota</taxon>
        <taxon>Betaproteobacteria</taxon>
        <taxon>Burkholderiales</taxon>
        <taxon>Alcaligenaceae</taxon>
        <taxon>Bordetella</taxon>
    </lineage>
</organism>
<dbReference type="GO" id="GO:0019441">
    <property type="term" value="P:L-tryptophan catabolic process to kynurenine"/>
    <property type="evidence" value="ECO:0007669"/>
    <property type="project" value="InterPro"/>
</dbReference>
<protein>
    <submittedName>
        <fullName evidence="1">Cyclase</fullName>
    </submittedName>
</protein>
<dbReference type="Pfam" id="PF04199">
    <property type="entry name" value="Cyclase"/>
    <property type="match status" value="1"/>
</dbReference>
<sequence>MQRWKCRPEGSTWGDYGPDDELGRLNLLTEEKVLQGVREVRAGKVFCLSLPLDLPGGNVLNPRRRPPLLGPVSRDGRPTVNFPLRREDASAIDVLNDDQVTLTLQYSTQWDALSHVGALFDLHGDGSPRLAYYNGFEGGVDILGGEDAAPGGGAHADAAAACCPPGGSYARRLGIDTYARKGMQGRGVMVDLAHALGTRRTLVDETTLAEVMRDQNVTVEAGDMLVLRTGFAEAIVRMDGRPDLKELDQTGAVLDGADTALLDWITRSGIAAICTDNYAVEAYPAMTSGPVRSVLPLHHHCLFKLGVPLAELWYLKDLAEWLREHGRTRFLLTAPPLRLPGAMGSPVTPVATV</sequence>
<dbReference type="PANTHER" id="PTHR34861:SF10">
    <property type="entry name" value="CYCLASE"/>
    <property type="match status" value="1"/>
</dbReference>
<dbReference type="RefSeq" id="WP_086057918.1">
    <property type="nucleotide sequence ID" value="NZ_CP021109.1"/>
</dbReference>
<dbReference type="EMBL" id="CP021109">
    <property type="protein sequence ID" value="ARP87172.1"/>
    <property type="molecule type" value="Genomic_DNA"/>
</dbReference>
<dbReference type="SUPFAM" id="SSF102198">
    <property type="entry name" value="Putative cyclase"/>
    <property type="match status" value="1"/>
</dbReference>
<dbReference type="InterPro" id="IPR037175">
    <property type="entry name" value="KFase_sf"/>
</dbReference>
<dbReference type="Proteomes" id="UP000194139">
    <property type="component" value="Chromosome"/>
</dbReference>
<dbReference type="AlphaFoldDB" id="A0A1W6Z1B6"/>
<dbReference type="PANTHER" id="PTHR34861">
    <property type="match status" value="1"/>
</dbReference>
<dbReference type="GO" id="GO:0004061">
    <property type="term" value="F:arylformamidase activity"/>
    <property type="evidence" value="ECO:0007669"/>
    <property type="project" value="InterPro"/>
</dbReference>
<proteinExistence type="predicted"/>
<reference evidence="1 2" key="1">
    <citation type="submission" date="2017-05" db="EMBL/GenBank/DDBJ databases">
        <title>Complete and WGS of Bordetella genogroups.</title>
        <authorList>
            <person name="Spilker T."/>
            <person name="LiPuma J."/>
        </authorList>
    </citation>
    <scope>NUCLEOTIDE SEQUENCE [LARGE SCALE GENOMIC DNA]</scope>
    <source>
        <strain evidence="1 2">AU17164</strain>
    </source>
</reference>